<dbReference type="NCBIfam" id="TIGR00499">
    <property type="entry name" value="lysS_bact"/>
    <property type="match status" value="1"/>
</dbReference>
<dbReference type="Pfam" id="PF01336">
    <property type="entry name" value="tRNA_anti-codon"/>
    <property type="match status" value="1"/>
</dbReference>
<dbReference type="InterPro" id="IPR012340">
    <property type="entry name" value="NA-bd_OB-fold"/>
</dbReference>
<reference evidence="15 16" key="1">
    <citation type="submission" date="2022-04" db="EMBL/GenBank/DDBJ databases">
        <title>Genome sequence of C. roseum typestrain.</title>
        <authorList>
            <person name="Poehlein A."/>
            <person name="Schoch T."/>
            <person name="Duerre P."/>
            <person name="Daniel R."/>
        </authorList>
    </citation>
    <scope>NUCLEOTIDE SEQUENCE [LARGE SCALE GENOMIC DNA]</scope>
    <source>
        <strain evidence="15 16">DSM 7320</strain>
    </source>
</reference>
<dbReference type="Gene3D" id="3.30.930.10">
    <property type="entry name" value="Bira Bifunctional Protein, Domain 2"/>
    <property type="match status" value="1"/>
</dbReference>
<dbReference type="GO" id="GO:0006430">
    <property type="term" value="P:lysyl-tRNA aminoacylation"/>
    <property type="evidence" value="ECO:0007669"/>
    <property type="project" value="UniProtKB-UniRule"/>
</dbReference>
<proteinExistence type="inferred from homology"/>
<dbReference type="GO" id="GO:0000287">
    <property type="term" value="F:magnesium ion binding"/>
    <property type="evidence" value="ECO:0007669"/>
    <property type="project" value="UniProtKB-UniRule"/>
</dbReference>
<evidence type="ECO:0000256" key="6">
    <source>
        <dbReference type="ARBA" id="ARBA00022723"/>
    </source>
</evidence>
<evidence type="ECO:0000256" key="2">
    <source>
        <dbReference type="ARBA" id="ARBA00008226"/>
    </source>
</evidence>
<evidence type="ECO:0000256" key="10">
    <source>
        <dbReference type="ARBA" id="ARBA00022917"/>
    </source>
</evidence>
<dbReference type="InterPro" id="IPR004365">
    <property type="entry name" value="NA-bd_OB_tRNA"/>
</dbReference>
<dbReference type="GO" id="GO:0140096">
    <property type="term" value="F:catalytic activity, acting on a protein"/>
    <property type="evidence" value="ECO:0007669"/>
    <property type="project" value="UniProtKB-ARBA"/>
</dbReference>
<keyword evidence="9 13" id="KW-0460">Magnesium</keyword>
<dbReference type="Gene3D" id="2.40.50.140">
    <property type="entry name" value="Nucleic acid-binding proteins"/>
    <property type="match status" value="1"/>
</dbReference>
<comment type="similarity">
    <text evidence="2 13">Belongs to the class-II aminoacyl-tRNA synthetase family.</text>
</comment>
<dbReference type="InterPro" id="IPR045864">
    <property type="entry name" value="aa-tRNA-synth_II/BPL/LPL"/>
</dbReference>
<evidence type="ECO:0000256" key="8">
    <source>
        <dbReference type="ARBA" id="ARBA00022840"/>
    </source>
</evidence>
<evidence type="ECO:0000313" key="16">
    <source>
        <dbReference type="Proteomes" id="UP000190951"/>
    </source>
</evidence>
<feature type="binding site" evidence="13">
    <location>
        <position position="429"/>
    </location>
    <ligand>
        <name>Mg(2+)</name>
        <dbReference type="ChEBI" id="CHEBI:18420"/>
        <label>2</label>
    </ligand>
</feature>
<dbReference type="InterPro" id="IPR018149">
    <property type="entry name" value="Lys-tRNA-synth_II_C"/>
</dbReference>
<dbReference type="AlphaFoldDB" id="A0A1S8LG14"/>
<dbReference type="InterPro" id="IPR004364">
    <property type="entry name" value="Aa-tRNA-synt_II"/>
</dbReference>
<keyword evidence="16" id="KW-1185">Reference proteome</keyword>
<dbReference type="STRING" id="84029.CROST_09060"/>
<dbReference type="PROSITE" id="PS50862">
    <property type="entry name" value="AA_TRNA_LIGASE_II"/>
    <property type="match status" value="1"/>
</dbReference>
<evidence type="ECO:0000256" key="4">
    <source>
        <dbReference type="ARBA" id="ARBA00022490"/>
    </source>
</evidence>
<dbReference type="FunFam" id="2.40.50.140:FF:000024">
    <property type="entry name" value="Lysine--tRNA ligase"/>
    <property type="match status" value="1"/>
</dbReference>
<dbReference type="InterPro" id="IPR006195">
    <property type="entry name" value="aa-tRNA-synth_II"/>
</dbReference>
<keyword evidence="4 13" id="KW-0963">Cytoplasm</keyword>
<protein>
    <recommendedName>
        <fullName evidence="13">Lysine--tRNA ligase</fullName>
        <ecNumber evidence="13">6.1.1.6</ecNumber>
    </recommendedName>
    <alternativeName>
        <fullName evidence="13">Lysyl-tRNA synthetase</fullName>
        <shortName evidence="13">LysRS</shortName>
    </alternativeName>
</protein>
<dbReference type="PANTHER" id="PTHR42918:SF15">
    <property type="entry name" value="LYSINE--TRNA LIGASE, CHLOROPLASTIC_MITOCHONDRIAL"/>
    <property type="match status" value="1"/>
</dbReference>
<dbReference type="InterPro" id="IPR034762">
    <property type="entry name" value="Lys-tRNA-ligase_II_bac/euk"/>
</dbReference>
<dbReference type="EMBL" id="CP096983">
    <property type="protein sequence ID" value="URZ13317.1"/>
    <property type="molecule type" value="Genomic_DNA"/>
</dbReference>
<dbReference type="NCBIfam" id="NF001756">
    <property type="entry name" value="PRK00484.1"/>
    <property type="match status" value="1"/>
</dbReference>
<dbReference type="FunFam" id="3.30.930.10:FF:000001">
    <property type="entry name" value="Lysine--tRNA ligase"/>
    <property type="match status" value="1"/>
</dbReference>
<dbReference type="SUPFAM" id="SSF55681">
    <property type="entry name" value="Class II aaRS and biotin synthetases"/>
    <property type="match status" value="1"/>
</dbReference>
<dbReference type="PANTHER" id="PTHR42918">
    <property type="entry name" value="LYSYL-TRNA SYNTHETASE"/>
    <property type="match status" value="1"/>
</dbReference>
<evidence type="ECO:0000313" key="15">
    <source>
        <dbReference type="EMBL" id="URZ13317.1"/>
    </source>
</evidence>
<evidence type="ECO:0000256" key="11">
    <source>
        <dbReference type="ARBA" id="ARBA00023146"/>
    </source>
</evidence>
<comment type="cofactor">
    <cofactor evidence="13 14">
        <name>Mg(2+)</name>
        <dbReference type="ChEBI" id="CHEBI:18420"/>
    </cofactor>
    <text evidence="13 14">Binds 3 Mg(2+) ions per subunit.</text>
</comment>
<dbReference type="Proteomes" id="UP000190951">
    <property type="component" value="Chromosome"/>
</dbReference>
<dbReference type="PRINTS" id="PR00982">
    <property type="entry name" value="TRNASYNTHLYS"/>
</dbReference>
<dbReference type="GO" id="GO:0016740">
    <property type="term" value="F:transferase activity"/>
    <property type="evidence" value="ECO:0007669"/>
    <property type="project" value="UniProtKB-ARBA"/>
</dbReference>
<evidence type="ECO:0000256" key="7">
    <source>
        <dbReference type="ARBA" id="ARBA00022741"/>
    </source>
</evidence>
<name>A0A1S8LG14_9CLOT</name>
<evidence type="ECO:0000256" key="13">
    <source>
        <dbReference type="HAMAP-Rule" id="MF_00252"/>
    </source>
</evidence>
<evidence type="ECO:0000256" key="12">
    <source>
        <dbReference type="ARBA" id="ARBA00048573"/>
    </source>
</evidence>
<dbReference type="GO" id="GO:0005829">
    <property type="term" value="C:cytosol"/>
    <property type="evidence" value="ECO:0007669"/>
    <property type="project" value="TreeGrafter"/>
</dbReference>
<keyword evidence="10 13" id="KW-0648">Protein biosynthesis</keyword>
<organism evidence="15 16">
    <name type="scientific">Clostridium felsineum</name>
    <dbReference type="NCBI Taxonomy" id="36839"/>
    <lineage>
        <taxon>Bacteria</taxon>
        <taxon>Bacillati</taxon>
        <taxon>Bacillota</taxon>
        <taxon>Clostridia</taxon>
        <taxon>Eubacteriales</taxon>
        <taxon>Clostridiaceae</taxon>
        <taxon>Clostridium</taxon>
    </lineage>
</organism>
<dbReference type="InterPro" id="IPR044136">
    <property type="entry name" value="Lys-tRNA-ligase_II_N"/>
</dbReference>
<keyword evidence="6 13" id="KW-0479">Metal-binding</keyword>
<sequence>MSNEEKQLTKEEIKARKLQAKEEAKMNDLLRERRQKLSDAQERGKDPFDVYKIERTHTSKQIVDNYDELEDKSVTVAGRLMSKRVHGKAGFSDIFDRYGKVQLYLKIDDVGEEKLKEFKTFDIGDFVVITGKVFKTKTGEITLHVTELELIAKSLKPLPEKFHGLKDPDLKYRQRYVDLIINQDVRETFMKRTAIIKAVREFLDNKDYLEVETPVLSTIASGASARPFSTHHNALDLDMHLRIATELYLKRLIVGGFEKVYEIGKDFRNEGIDVRHNPEFTMIELYEAYADYNDMMEVTENMVAYACQKVNGTTKITYEGTEIDLTPPWRRVTMVDIVKEHSGIDFSTVKTDEEAREIAKEKKLELKKELKDCTKGDILNALFEEYGEKKLIQPTFVCDYPVEISPLTKKKRGNPEYTERFEGFIYGREICNAYSELNDPIVQKDRFMQQLKERELGDDEAYQMDDDFINALEIGMPPTGGMGMGIDRLVMFLTDSPSIRDVILFPTMKPTPNN</sequence>
<feature type="binding site" evidence="13">
    <location>
        <position position="429"/>
    </location>
    <ligand>
        <name>Mg(2+)</name>
        <dbReference type="ChEBI" id="CHEBI:18420"/>
        <label>1</label>
    </ligand>
</feature>
<dbReference type="GO" id="GO:0004824">
    <property type="term" value="F:lysine-tRNA ligase activity"/>
    <property type="evidence" value="ECO:0007669"/>
    <property type="project" value="UniProtKB-UniRule"/>
</dbReference>
<keyword evidence="11 13" id="KW-0030">Aminoacyl-tRNA synthetase</keyword>
<keyword evidence="8 13" id="KW-0067">ATP-binding</keyword>
<evidence type="ECO:0000256" key="9">
    <source>
        <dbReference type="ARBA" id="ARBA00022842"/>
    </source>
</evidence>
<keyword evidence="5 13" id="KW-0436">Ligase</keyword>
<dbReference type="CDD" id="cd00775">
    <property type="entry name" value="LysRS_core"/>
    <property type="match status" value="1"/>
</dbReference>
<dbReference type="Pfam" id="PF00152">
    <property type="entry name" value="tRNA-synt_2"/>
    <property type="match status" value="1"/>
</dbReference>
<comment type="subunit">
    <text evidence="3 13">Homodimer.</text>
</comment>
<dbReference type="SUPFAM" id="SSF50249">
    <property type="entry name" value="Nucleic acid-binding proteins"/>
    <property type="match status" value="1"/>
</dbReference>
<comment type="catalytic activity">
    <reaction evidence="12 13 14">
        <text>tRNA(Lys) + L-lysine + ATP = L-lysyl-tRNA(Lys) + AMP + diphosphate</text>
        <dbReference type="Rhea" id="RHEA:20792"/>
        <dbReference type="Rhea" id="RHEA-COMP:9696"/>
        <dbReference type="Rhea" id="RHEA-COMP:9697"/>
        <dbReference type="ChEBI" id="CHEBI:30616"/>
        <dbReference type="ChEBI" id="CHEBI:32551"/>
        <dbReference type="ChEBI" id="CHEBI:33019"/>
        <dbReference type="ChEBI" id="CHEBI:78442"/>
        <dbReference type="ChEBI" id="CHEBI:78529"/>
        <dbReference type="ChEBI" id="CHEBI:456215"/>
        <dbReference type="EC" id="6.1.1.6"/>
    </reaction>
</comment>
<dbReference type="GO" id="GO:0005524">
    <property type="term" value="F:ATP binding"/>
    <property type="evidence" value="ECO:0007669"/>
    <property type="project" value="UniProtKB-UniRule"/>
</dbReference>
<dbReference type="PIRSF" id="PIRSF039101">
    <property type="entry name" value="LysRS2"/>
    <property type="match status" value="1"/>
</dbReference>
<feature type="binding site" evidence="13">
    <location>
        <position position="422"/>
    </location>
    <ligand>
        <name>Mg(2+)</name>
        <dbReference type="ChEBI" id="CHEBI:18420"/>
        <label>1</label>
    </ligand>
</feature>
<dbReference type="HAMAP" id="MF_00252">
    <property type="entry name" value="Lys_tRNA_synth_class2"/>
    <property type="match status" value="1"/>
</dbReference>
<accession>A0A1S8LG14</accession>
<evidence type="ECO:0000256" key="3">
    <source>
        <dbReference type="ARBA" id="ARBA00011738"/>
    </source>
</evidence>
<comment type="subcellular location">
    <subcellularLocation>
        <location evidence="1 13">Cytoplasm</location>
    </subcellularLocation>
</comment>
<evidence type="ECO:0000256" key="5">
    <source>
        <dbReference type="ARBA" id="ARBA00022598"/>
    </source>
</evidence>
<evidence type="ECO:0000256" key="14">
    <source>
        <dbReference type="RuleBase" id="RU000336"/>
    </source>
</evidence>
<evidence type="ECO:0000256" key="1">
    <source>
        <dbReference type="ARBA" id="ARBA00004496"/>
    </source>
</evidence>
<dbReference type="InterPro" id="IPR002313">
    <property type="entry name" value="Lys-tRNA-ligase_II"/>
</dbReference>
<dbReference type="RefSeq" id="WP_077835935.1">
    <property type="nucleotide sequence ID" value="NZ_CP096983.1"/>
</dbReference>
<gene>
    <name evidence="13 15" type="primary">lysS</name>
    <name evidence="15" type="ORF">CROST_040760</name>
</gene>
<dbReference type="CDD" id="cd04322">
    <property type="entry name" value="LysRS_N"/>
    <property type="match status" value="1"/>
</dbReference>
<dbReference type="KEGG" id="crw:CROST_040760"/>
<keyword evidence="7 13" id="KW-0547">Nucleotide-binding</keyword>
<dbReference type="GO" id="GO:0000049">
    <property type="term" value="F:tRNA binding"/>
    <property type="evidence" value="ECO:0007669"/>
    <property type="project" value="TreeGrafter"/>
</dbReference>
<dbReference type="EC" id="6.1.1.6" evidence="13"/>